<dbReference type="Proteomes" id="UP000544872">
    <property type="component" value="Unassembled WGS sequence"/>
</dbReference>
<reference evidence="1 2" key="1">
    <citation type="submission" date="2020-08" db="EMBL/GenBank/DDBJ databases">
        <title>Genomic Encyclopedia of Type Strains, Phase IV (KMG-IV): sequencing the most valuable type-strain genomes for metagenomic binning, comparative biology and taxonomic classification.</title>
        <authorList>
            <person name="Goeker M."/>
        </authorList>
    </citation>
    <scope>NUCLEOTIDE SEQUENCE [LARGE SCALE GENOMIC DNA]</scope>
    <source>
        <strain evidence="1 2">DSM 11590</strain>
    </source>
</reference>
<dbReference type="AlphaFoldDB" id="A0A7W9ZHS8"/>
<accession>A0A7W9ZHS8</accession>
<gene>
    <name evidence="1" type="ORF">FHS48_001754</name>
</gene>
<name>A0A7W9ZHS8_NOVIT</name>
<dbReference type="EMBL" id="JACIIX010000005">
    <property type="protein sequence ID" value="MBB6210339.1"/>
    <property type="molecule type" value="Genomic_DNA"/>
</dbReference>
<proteinExistence type="predicted"/>
<evidence type="ECO:0000313" key="1">
    <source>
        <dbReference type="EMBL" id="MBB6210339.1"/>
    </source>
</evidence>
<comment type="caution">
    <text evidence="1">The sequence shown here is derived from an EMBL/GenBank/DDBJ whole genome shotgun (WGS) entry which is preliminary data.</text>
</comment>
<evidence type="ECO:0000313" key="2">
    <source>
        <dbReference type="Proteomes" id="UP000544872"/>
    </source>
</evidence>
<sequence length="82" mass="9335">MTDLFEHWDDENGDDGVFPIEEELDTTPVAEPRPLLRAGYPIYYSAARCSEPELVIREDPDGTKTLLRVDLSGERVEELEVL</sequence>
<dbReference type="RefSeq" id="WP_184263169.1">
    <property type="nucleotide sequence ID" value="NZ_JACIIX010000005.1"/>
</dbReference>
<protein>
    <submittedName>
        <fullName evidence="1">Uncharacterized protein</fullName>
    </submittedName>
</protein>
<organism evidence="1 2">
    <name type="scientific">Novispirillum itersonii</name>
    <name type="common">Aquaspirillum itersonii</name>
    <dbReference type="NCBI Taxonomy" id="189"/>
    <lineage>
        <taxon>Bacteria</taxon>
        <taxon>Pseudomonadati</taxon>
        <taxon>Pseudomonadota</taxon>
        <taxon>Alphaproteobacteria</taxon>
        <taxon>Rhodospirillales</taxon>
        <taxon>Novispirillaceae</taxon>
        <taxon>Novispirillum</taxon>
    </lineage>
</organism>
<keyword evidence="2" id="KW-1185">Reference proteome</keyword>